<name>A0A4P1QTR0_LUPAN</name>
<reference evidence="2 3" key="1">
    <citation type="journal article" date="2017" name="Plant Biotechnol. J.">
        <title>A comprehensive draft genome sequence for lupin (Lupinus angustifolius), an emerging health food: insights into plant-microbe interactions and legume evolution.</title>
        <authorList>
            <person name="Hane J.K."/>
            <person name="Ming Y."/>
            <person name="Kamphuis L.G."/>
            <person name="Nelson M.N."/>
            <person name="Garg G."/>
            <person name="Atkins C.A."/>
            <person name="Bayer P.E."/>
            <person name="Bravo A."/>
            <person name="Bringans S."/>
            <person name="Cannon S."/>
            <person name="Edwards D."/>
            <person name="Foley R."/>
            <person name="Gao L.L."/>
            <person name="Harrison M.J."/>
            <person name="Huang W."/>
            <person name="Hurgobin B."/>
            <person name="Li S."/>
            <person name="Liu C.W."/>
            <person name="McGrath A."/>
            <person name="Morahan G."/>
            <person name="Murray J."/>
            <person name="Weller J."/>
            <person name="Jian J."/>
            <person name="Singh K.B."/>
        </authorList>
    </citation>
    <scope>NUCLEOTIDE SEQUENCE [LARGE SCALE GENOMIC DNA]</scope>
    <source>
        <strain evidence="3">cv. Tanjil</strain>
        <tissue evidence="2">Whole plant</tissue>
    </source>
</reference>
<protein>
    <recommendedName>
        <fullName evidence="4">DUF241 domain protein</fullName>
    </recommendedName>
</protein>
<gene>
    <name evidence="2" type="ORF">TanjilG_22070</name>
</gene>
<dbReference type="Proteomes" id="UP000188354">
    <property type="component" value="Chromosome LG17"/>
</dbReference>
<evidence type="ECO:0000313" key="2">
    <source>
        <dbReference type="EMBL" id="OIV94873.1"/>
    </source>
</evidence>
<dbReference type="STRING" id="3871.A0A4P1QTR0"/>
<dbReference type="EMBL" id="CM007377">
    <property type="protein sequence ID" value="OIV94873.1"/>
    <property type="molecule type" value="Genomic_DNA"/>
</dbReference>
<dbReference type="OrthoDB" id="1701699at2759"/>
<dbReference type="Pfam" id="PF03087">
    <property type="entry name" value="BPS1"/>
    <property type="match status" value="1"/>
</dbReference>
<evidence type="ECO:0008006" key="4">
    <source>
        <dbReference type="Google" id="ProtNLM"/>
    </source>
</evidence>
<dbReference type="PANTHER" id="PTHR33070:SF109">
    <property type="entry name" value="DOMAIN PROTEIN, PUTATIVE (DUF241)-RELATED"/>
    <property type="match status" value="1"/>
</dbReference>
<evidence type="ECO:0000256" key="1">
    <source>
        <dbReference type="SAM" id="MobiDB-lite"/>
    </source>
</evidence>
<sequence>MATKYHVRSNSFPSASHPSTVSVENELNNLKVWEATSTSTSDSIFTALSFLQDLYICLDDHLNMASTQKLMSHHRGEKCVEEILDGSLRLLDICGITRDTMLETKENDQDLHSCLRRRKGDSSIERSVAEYKFFTKKVKKNAMKLITSLKQMDTKFGVSPLLNQDQDLTALVRVLREVITMNMSIFQSLLSFLAFPSSKSKVTKWLRVTKLMQKGAQSCEENSNELHFADAALSNLLSDGTNVEKMQSARDKLEALEGATESLENGLESIFRHLIKTRASLLNIMTQ</sequence>
<feature type="compositionally biased region" description="Polar residues" evidence="1">
    <location>
        <begin position="8"/>
        <end position="20"/>
    </location>
</feature>
<feature type="region of interest" description="Disordered" evidence="1">
    <location>
        <begin position="1"/>
        <end position="20"/>
    </location>
</feature>
<accession>A0A4P1QTR0</accession>
<dbReference type="GO" id="GO:0048367">
    <property type="term" value="P:shoot system development"/>
    <property type="evidence" value="ECO:0007669"/>
    <property type="project" value="InterPro"/>
</dbReference>
<dbReference type="Gramene" id="OIV94873">
    <property type="protein sequence ID" value="OIV94873"/>
    <property type="gene ID" value="TanjilG_22070"/>
</dbReference>
<dbReference type="AlphaFoldDB" id="A0A4P1QTR0"/>
<dbReference type="KEGG" id="lang:109332011"/>
<proteinExistence type="predicted"/>
<dbReference type="InterPro" id="IPR004320">
    <property type="entry name" value="BPS1_pln"/>
</dbReference>
<dbReference type="PANTHER" id="PTHR33070">
    <property type="entry name" value="OS06G0725500 PROTEIN"/>
    <property type="match status" value="1"/>
</dbReference>
<keyword evidence="3" id="KW-1185">Reference proteome</keyword>
<organism evidence="2 3">
    <name type="scientific">Lupinus angustifolius</name>
    <name type="common">Narrow-leaved blue lupine</name>
    <dbReference type="NCBI Taxonomy" id="3871"/>
    <lineage>
        <taxon>Eukaryota</taxon>
        <taxon>Viridiplantae</taxon>
        <taxon>Streptophyta</taxon>
        <taxon>Embryophyta</taxon>
        <taxon>Tracheophyta</taxon>
        <taxon>Spermatophyta</taxon>
        <taxon>Magnoliopsida</taxon>
        <taxon>eudicotyledons</taxon>
        <taxon>Gunneridae</taxon>
        <taxon>Pentapetalae</taxon>
        <taxon>rosids</taxon>
        <taxon>fabids</taxon>
        <taxon>Fabales</taxon>
        <taxon>Fabaceae</taxon>
        <taxon>Papilionoideae</taxon>
        <taxon>50 kb inversion clade</taxon>
        <taxon>genistoids sensu lato</taxon>
        <taxon>core genistoids</taxon>
        <taxon>Genisteae</taxon>
        <taxon>Lupinus</taxon>
    </lineage>
</organism>
<dbReference type="GO" id="GO:0048364">
    <property type="term" value="P:root development"/>
    <property type="evidence" value="ECO:0007669"/>
    <property type="project" value="InterPro"/>
</dbReference>
<evidence type="ECO:0000313" key="3">
    <source>
        <dbReference type="Proteomes" id="UP000188354"/>
    </source>
</evidence>